<dbReference type="Gene3D" id="1.10.10.10">
    <property type="entry name" value="Winged helix-like DNA-binding domain superfamily/Winged helix DNA-binding domain"/>
    <property type="match status" value="1"/>
</dbReference>
<dbReference type="EMBL" id="RKQZ01000001">
    <property type="protein sequence ID" value="RPF19507.1"/>
    <property type="molecule type" value="Genomic_DNA"/>
</dbReference>
<dbReference type="InterPro" id="IPR052362">
    <property type="entry name" value="HTH-GbsR_regulator"/>
</dbReference>
<dbReference type="PANTHER" id="PTHR38465">
    <property type="entry name" value="HTH-TYPE TRANSCRIPTIONAL REGULATOR MJ1563-RELATED"/>
    <property type="match status" value="1"/>
</dbReference>
<dbReference type="GO" id="GO:0003700">
    <property type="term" value="F:DNA-binding transcription factor activity"/>
    <property type="evidence" value="ECO:0007669"/>
    <property type="project" value="InterPro"/>
</dbReference>
<keyword evidence="1" id="KW-0805">Transcription regulation</keyword>
<keyword evidence="6" id="KW-1185">Reference proteome</keyword>
<evidence type="ECO:0000259" key="4">
    <source>
        <dbReference type="Pfam" id="PF12802"/>
    </source>
</evidence>
<dbReference type="OrthoDB" id="67158at2"/>
<evidence type="ECO:0000256" key="1">
    <source>
        <dbReference type="ARBA" id="ARBA00023015"/>
    </source>
</evidence>
<feature type="domain" description="HTH marR-type" evidence="4">
    <location>
        <begin position="29"/>
        <end position="89"/>
    </location>
</feature>
<evidence type="ECO:0000313" key="5">
    <source>
        <dbReference type="EMBL" id="RPF19507.1"/>
    </source>
</evidence>
<evidence type="ECO:0000313" key="6">
    <source>
        <dbReference type="Proteomes" id="UP000280501"/>
    </source>
</evidence>
<dbReference type="InterPro" id="IPR036390">
    <property type="entry name" value="WH_DNA-bd_sf"/>
</dbReference>
<proteinExistence type="predicted"/>
<dbReference type="PANTHER" id="PTHR38465:SF2">
    <property type="entry name" value="HTH-TYPE TRANSCRIPTIONAL REGULATOR MMPR5"/>
    <property type="match status" value="1"/>
</dbReference>
<dbReference type="GO" id="GO:0003677">
    <property type="term" value="F:DNA binding"/>
    <property type="evidence" value="ECO:0007669"/>
    <property type="project" value="UniProtKB-KW"/>
</dbReference>
<reference evidence="5 6" key="1">
    <citation type="submission" date="2018-11" db="EMBL/GenBank/DDBJ databases">
        <title>Sequencing the genomes of 1000 actinobacteria strains.</title>
        <authorList>
            <person name="Klenk H.-P."/>
        </authorList>
    </citation>
    <scope>NUCLEOTIDE SEQUENCE [LARGE SCALE GENOMIC DNA]</scope>
    <source>
        <strain evidence="5 6">DSM 15700</strain>
    </source>
</reference>
<gene>
    <name evidence="5" type="ORF">EDD34_0056</name>
</gene>
<protein>
    <submittedName>
        <fullName evidence="5">TrmB family transcriptional regulator</fullName>
    </submittedName>
</protein>
<comment type="caution">
    <text evidence="5">The sequence shown here is derived from an EMBL/GenBank/DDBJ whole genome shotgun (WGS) entry which is preliminary data.</text>
</comment>
<dbReference type="InterPro" id="IPR000835">
    <property type="entry name" value="HTH_MarR-typ"/>
</dbReference>
<evidence type="ECO:0000256" key="2">
    <source>
        <dbReference type="ARBA" id="ARBA00023125"/>
    </source>
</evidence>
<sequence length="172" mass="19123">MRDRVGDVEAQHETLRDAAENLALTLAESGMQRSTARVLTALLYTEQDTMTPADLREQLQISSGGVSAAVKQLLSTGFIERVPAPGSRRDHYRFRSGAWAGLMSQQNEVLRVMTAAAEEGLAAAEEGSSTADRLHEMHDFYTYMSEQMVPLVERWREQYKARGTSTERRGGS</sequence>
<evidence type="ECO:0000256" key="3">
    <source>
        <dbReference type="ARBA" id="ARBA00023163"/>
    </source>
</evidence>
<keyword evidence="3" id="KW-0804">Transcription</keyword>
<dbReference type="Proteomes" id="UP000280501">
    <property type="component" value="Unassembled WGS sequence"/>
</dbReference>
<organism evidence="5 6">
    <name type="scientific">Myceligenerans xiligouense</name>
    <dbReference type="NCBI Taxonomy" id="253184"/>
    <lineage>
        <taxon>Bacteria</taxon>
        <taxon>Bacillati</taxon>
        <taxon>Actinomycetota</taxon>
        <taxon>Actinomycetes</taxon>
        <taxon>Micrococcales</taxon>
        <taxon>Promicromonosporaceae</taxon>
        <taxon>Myceligenerans</taxon>
    </lineage>
</organism>
<dbReference type="SUPFAM" id="SSF46785">
    <property type="entry name" value="Winged helix' DNA-binding domain"/>
    <property type="match status" value="1"/>
</dbReference>
<dbReference type="Gene3D" id="1.10.287.160">
    <property type="entry name" value="HR1 repeat"/>
    <property type="match status" value="1"/>
</dbReference>
<keyword evidence="2" id="KW-0238">DNA-binding</keyword>
<accession>A0A3N4YHB2</accession>
<name>A0A3N4YHB2_9MICO</name>
<dbReference type="Pfam" id="PF12802">
    <property type="entry name" value="MarR_2"/>
    <property type="match status" value="1"/>
</dbReference>
<dbReference type="AlphaFoldDB" id="A0A3N4YHB2"/>
<dbReference type="InterPro" id="IPR036388">
    <property type="entry name" value="WH-like_DNA-bd_sf"/>
</dbReference>